<keyword evidence="7 11" id="KW-0418">Kinase</keyword>
<evidence type="ECO:0000313" key="12">
    <source>
        <dbReference type="EMBL" id="SKC81307.1"/>
    </source>
</evidence>
<keyword evidence="11" id="KW-0479">Metal-binding</keyword>
<dbReference type="InterPro" id="IPR031322">
    <property type="entry name" value="Shikimate/glucono_kinase"/>
</dbReference>
<dbReference type="InterPro" id="IPR027417">
    <property type="entry name" value="P-loop_NTPase"/>
</dbReference>
<keyword evidence="5 11" id="KW-0808">Transferase</keyword>
<feature type="binding site" evidence="11">
    <location>
        <position position="19"/>
    </location>
    <ligand>
        <name>Mg(2+)</name>
        <dbReference type="ChEBI" id="CHEBI:18420"/>
    </ligand>
</feature>
<evidence type="ECO:0000256" key="2">
    <source>
        <dbReference type="ARBA" id="ARBA00006997"/>
    </source>
</evidence>
<keyword evidence="11" id="KW-0963">Cytoplasm</keyword>
<feature type="binding site" evidence="11">
    <location>
        <position position="61"/>
    </location>
    <ligand>
        <name>substrate</name>
    </ligand>
</feature>
<dbReference type="PANTHER" id="PTHR21087">
    <property type="entry name" value="SHIKIMATE KINASE"/>
    <property type="match status" value="1"/>
</dbReference>
<feature type="binding site" evidence="11">
    <location>
        <position position="137"/>
    </location>
    <ligand>
        <name>substrate</name>
    </ligand>
</feature>
<feature type="binding site" evidence="11">
    <location>
        <begin position="15"/>
        <end position="20"/>
    </location>
    <ligand>
        <name>ATP</name>
        <dbReference type="ChEBI" id="CHEBI:30616"/>
    </ligand>
</feature>
<name>A0A1T5LZ98_9FIRM</name>
<dbReference type="PRINTS" id="PR01100">
    <property type="entry name" value="SHIKIMTKNASE"/>
</dbReference>
<dbReference type="EMBL" id="FUZT01000009">
    <property type="protein sequence ID" value="SKC81307.1"/>
    <property type="molecule type" value="Genomic_DNA"/>
</dbReference>
<evidence type="ECO:0000256" key="11">
    <source>
        <dbReference type="HAMAP-Rule" id="MF_00109"/>
    </source>
</evidence>
<dbReference type="PROSITE" id="PS01128">
    <property type="entry name" value="SHIKIMATE_KINASE"/>
    <property type="match status" value="1"/>
</dbReference>
<accession>A0A1T5LZ98</accession>
<comment type="pathway">
    <text evidence="1 11">Metabolic intermediate biosynthesis; chorismate biosynthesis; chorismate from D-erythrose 4-phosphate and phosphoenolpyruvate: step 5/7.</text>
</comment>
<feature type="binding site" evidence="11">
    <location>
        <position position="120"/>
    </location>
    <ligand>
        <name>ATP</name>
        <dbReference type="ChEBI" id="CHEBI:30616"/>
    </ligand>
</feature>
<dbReference type="UniPathway" id="UPA00053">
    <property type="reaction ID" value="UER00088"/>
</dbReference>
<dbReference type="Proteomes" id="UP000190285">
    <property type="component" value="Unassembled WGS sequence"/>
</dbReference>
<comment type="subunit">
    <text evidence="11">Monomer.</text>
</comment>
<evidence type="ECO:0000256" key="5">
    <source>
        <dbReference type="ARBA" id="ARBA00022679"/>
    </source>
</evidence>
<dbReference type="HAMAP" id="MF_00109">
    <property type="entry name" value="Shikimate_kinase"/>
    <property type="match status" value="1"/>
</dbReference>
<protein>
    <recommendedName>
        <fullName evidence="3 11">Shikimate kinase</fullName>
        <shortName evidence="11">SK</shortName>
        <ecNumber evidence="3 11">2.7.1.71</ecNumber>
    </recommendedName>
</protein>
<dbReference type="GO" id="GO:0005829">
    <property type="term" value="C:cytosol"/>
    <property type="evidence" value="ECO:0007669"/>
    <property type="project" value="TreeGrafter"/>
</dbReference>
<dbReference type="Gene3D" id="3.40.50.300">
    <property type="entry name" value="P-loop containing nucleotide triphosphate hydrolases"/>
    <property type="match status" value="1"/>
</dbReference>
<dbReference type="STRING" id="36842.SAMN02194393_03593"/>
<dbReference type="RefSeq" id="WP_079493433.1">
    <property type="nucleotide sequence ID" value="NZ_FUZT01000009.1"/>
</dbReference>
<feature type="binding site" evidence="11">
    <location>
        <position position="37"/>
    </location>
    <ligand>
        <name>substrate</name>
    </ligand>
</feature>
<dbReference type="AlphaFoldDB" id="A0A1T5LZ98"/>
<evidence type="ECO:0000256" key="9">
    <source>
        <dbReference type="ARBA" id="ARBA00023141"/>
    </source>
</evidence>
<proteinExistence type="inferred from homology"/>
<dbReference type="Pfam" id="PF01202">
    <property type="entry name" value="SKI"/>
    <property type="match status" value="1"/>
</dbReference>
<dbReference type="OrthoDB" id="9800332at2"/>
<dbReference type="GO" id="GO:0000287">
    <property type="term" value="F:magnesium ion binding"/>
    <property type="evidence" value="ECO:0007669"/>
    <property type="project" value="UniProtKB-UniRule"/>
</dbReference>
<dbReference type="InterPro" id="IPR023000">
    <property type="entry name" value="Shikimate_kinase_CS"/>
</dbReference>
<comment type="caution">
    <text evidence="11">Lacks conserved residue(s) required for the propagation of feature annotation.</text>
</comment>
<keyword evidence="4 11" id="KW-0028">Amino-acid biosynthesis</keyword>
<evidence type="ECO:0000313" key="13">
    <source>
        <dbReference type="Proteomes" id="UP000190285"/>
    </source>
</evidence>
<dbReference type="GO" id="GO:0009423">
    <property type="term" value="P:chorismate biosynthetic process"/>
    <property type="evidence" value="ECO:0007669"/>
    <property type="project" value="UniProtKB-UniRule"/>
</dbReference>
<keyword evidence="9 11" id="KW-0057">Aromatic amino acid biosynthesis</keyword>
<dbReference type="EC" id="2.7.1.71" evidence="3 11"/>
<dbReference type="GO" id="GO:0009073">
    <property type="term" value="P:aromatic amino acid family biosynthetic process"/>
    <property type="evidence" value="ECO:0007669"/>
    <property type="project" value="UniProtKB-KW"/>
</dbReference>
<evidence type="ECO:0000256" key="3">
    <source>
        <dbReference type="ARBA" id="ARBA00012154"/>
    </source>
</evidence>
<gene>
    <name evidence="11" type="primary">aroK</name>
    <name evidence="12" type="ORF">SAMN02194393_03593</name>
</gene>
<sequence>MKNRDVNIVLIGMPGCGKTTIGKLISKKLDIGFCDIDHYIEEKEGRSIPDIFKDNGEEYFRRLESKAVEQISQKSGFVISTGGGVIKFNENMELLKKSGIIIFINRKLENIISDIETDGRPLLKDGKEKLHKLYKERIDLYKKYSDHEVLNEGSLEAVVEKIIRIISN</sequence>
<evidence type="ECO:0000256" key="1">
    <source>
        <dbReference type="ARBA" id="ARBA00004842"/>
    </source>
</evidence>
<evidence type="ECO:0000256" key="7">
    <source>
        <dbReference type="ARBA" id="ARBA00022777"/>
    </source>
</evidence>
<comment type="cofactor">
    <cofactor evidence="11">
        <name>Mg(2+)</name>
        <dbReference type="ChEBI" id="CHEBI:18420"/>
    </cofactor>
    <text evidence="11">Binds 1 Mg(2+) ion per subunit.</text>
</comment>
<keyword evidence="11" id="KW-0460">Magnesium</keyword>
<dbReference type="GO" id="GO:0008652">
    <property type="term" value="P:amino acid biosynthetic process"/>
    <property type="evidence" value="ECO:0007669"/>
    <property type="project" value="UniProtKB-KW"/>
</dbReference>
<dbReference type="GO" id="GO:0004765">
    <property type="term" value="F:shikimate kinase activity"/>
    <property type="evidence" value="ECO:0007669"/>
    <property type="project" value="UniProtKB-UniRule"/>
</dbReference>
<evidence type="ECO:0000256" key="8">
    <source>
        <dbReference type="ARBA" id="ARBA00022840"/>
    </source>
</evidence>
<feature type="binding site" evidence="11">
    <location>
        <position position="83"/>
    </location>
    <ligand>
        <name>substrate</name>
    </ligand>
</feature>
<dbReference type="GO" id="GO:0005524">
    <property type="term" value="F:ATP binding"/>
    <property type="evidence" value="ECO:0007669"/>
    <property type="project" value="UniProtKB-UniRule"/>
</dbReference>
<comment type="catalytic activity">
    <reaction evidence="10 11">
        <text>shikimate + ATP = 3-phosphoshikimate + ADP + H(+)</text>
        <dbReference type="Rhea" id="RHEA:13121"/>
        <dbReference type="ChEBI" id="CHEBI:15378"/>
        <dbReference type="ChEBI" id="CHEBI:30616"/>
        <dbReference type="ChEBI" id="CHEBI:36208"/>
        <dbReference type="ChEBI" id="CHEBI:145989"/>
        <dbReference type="ChEBI" id="CHEBI:456216"/>
        <dbReference type="EC" id="2.7.1.71"/>
    </reaction>
</comment>
<keyword evidence="6 11" id="KW-0547">Nucleotide-binding</keyword>
<dbReference type="InterPro" id="IPR000623">
    <property type="entry name" value="Shikimate_kinase/TSH1"/>
</dbReference>
<evidence type="ECO:0000256" key="6">
    <source>
        <dbReference type="ARBA" id="ARBA00022741"/>
    </source>
</evidence>
<evidence type="ECO:0000256" key="10">
    <source>
        <dbReference type="ARBA" id="ARBA00048567"/>
    </source>
</evidence>
<keyword evidence="13" id="KW-1185">Reference proteome</keyword>
<dbReference type="SUPFAM" id="SSF52540">
    <property type="entry name" value="P-loop containing nucleoside triphosphate hydrolases"/>
    <property type="match status" value="1"/>
</dbReference>
<organism evidence="12 13">
    <name type="scientific">Maledivibacter halophilus</name>
    <dbReference type="NCBI Taxonomy" id="36842"/>
    <lineage>
        <taxon>Bacteria</taxon>
        <taxon>Bacillati</taxon>
        <taxon>Bacillota</taxon>
        <taxon>Clostridia</taxon>
        <taxon>Peptostreptococcales</taxon>
        <taxon>Caminicellaceae</taxon>
        <taxon>Maledivibacter</taxon>
    </lineage>
</organism>
<comment type="function">
    <text evidence="11">Catalyzes the specific phosphorylation of the 3-hydroxyl group of shikimic acid using ATP as a cosubstrate.</text>
</comment>
<comment type="subcellular location">
    <subcellularLocation>
        <location evidence="11">Cytoplasm</location>
    </subcellularLocation>
</comment>
<dbReference type="CDD" id="cd00464">
    <property type="entry name" value="SK"/>
    <property type="match status" value="1"/>
</dbReference>
<reference evidence="12 13" key="1">
    <citation type="submission" date="2017-02" db="EMBL/GenBank/DDBJ databases">
        <authorList>
            <person name="Peterson S.W."/>
        </authorList>
    </citation>
    <scope>NUCLEOTIDE SEQUENCE [LARGE SCALE GENOMIC DNA]</scope>
    <source>
        <strain evidence="12 13">M1</strain>
    </source>
</reference>
<comment type="similarity">
    <text evidence="2 11">Belongs to the shikimate kinase family.</text>
</comment>
<keyword evidence="8 11" id="KW-0067">ATP-binding</keyword>
<evidence type="ECO:0000256" key="4">
    <source>
        <dbReference type="ARBA" id="ARBA00022605"/>
    </source>
</evidence>
<dbReference type="PANTHER" id="PTHR21087:SF16">
    <property type="entry name" value="SHIKIMATE KINASE 1, CHLOROPLASTIC"/>
    <property type="match status" value="1"/>
</dbReference>